<accession>A0A4W5LVP4</accession>
<dbReference type="Ensembl" id="ENSHHUT00000031256.1">
    <property type="protein sequence ID" value="ENSHHUP00000030008.1"/>
    <property type="gene ID" value="ENSHHUG00000019122.1"/>
</dbReference>
<dbReference type="GeneTree" id="ENSGT00940000167012"/>
<evidence type="ECO:0000256" key="2">
    <source>
        <dbReference type="ARBA" id="ARBA00022692"/>
    </source>
</evidence>
<reference evidence="9" key="1">
    <citation type="submission" date="2018-06" db="EMBL/GenBank/DDBJ databases">
        <title>Genome assembly of Danube salmon.</title>
        <authorList>
            <person name="Macqueen D.J."/>
            <person name="Gundappa M.K."/>
        </authorList>
    </citation>
    <scope>NUCLEOTIDE SEQUENCE [LARGE SCALE GENOMIC DNA]</scope>
</reference>
<evidence type="ECO:0000256" key="3">
    <source>
        <dbReference type="ARBA" id="ARBA00022737"/>
    </source>
</evidence>
<organism evidence="8 9">
    <name type="scientific">Hucho hucho</name>
    <name type="common">huchen</name>
    <dbReference type="NCBI Taxonomy" id="62062"/>
    <lineage>
        <taxon>Eukaryota</taxon>
        <taxon>Metazoa</taxon>
        <taxon>Chordata</taxon>
        <taxon>Craniata</taxon>
        <taxon>Vertebrata</taxon>
        <taxon>Euteleostomi</taxon>
        <taxon>Actinopterygii</taxon>
        <taxon>Neopterygii</taxon>
        <taxon>Teleostei</taxon>
        <taxon>Protacanthopterygii</taxon>
        <taxon>Salmoniformes</taxon>
        <taxon>Salmonidae</taxon>
        <taxon>Salmoninae</taxon>
        <taxon>Hucho</taxon>
    </lineage>
</organism>
<protein>
    <submittedName>
        <fullName evidence="8">Uncharacterized protein</fullName>
    </submittedName>
</protein>
<dbReference type="PANTHER" id="PTHR46730:SF3">
    <property type="entry name" value="POLYCYSTIN-1"/>
    <property type="match status" value="1"/>
</dbReference>
<dbReference type="GO" id="GO:0006816">
    <property type="term" value="P:calcium ion transport"/>
    <property type="evidence" value="ECO:0007669"/>
    <property type="project" value="TreeGrafter"/>
</dbReference>
<keyword evidence="5 7" id="KW-0472">Membrane</keyword>
<feature type="transmembrane region" description="Helical" evidence="7">
    <location>
        <begin position="46"/>
        <end position="66"/>
    </location>
</feature>
<keyword evidence="3" id="KW-0677">Repeat</keyword>
<evidence type="ECO:0000313" key="8">
    <source>
        <dbReference type="Ensembl" id="ENSHHUP00000030008.1"/>
    </source>
</evidence>
<keyword evidence="9" id="KW-1185">Reference proteome</keyword>
<evidence type="ECO:0000256" key="4">
    <source>
        <dbReference type="ARBA" id="ARBA00022989"/>
    </source>
</evidence>
<proteinExistence type="predicted"/>
<dbReference type="AlphaFoldDB" id="A0A4W5LVP4"/>
<dbReference type="Proteomes" id="UP000314982">
    <property type="component" value="Unassembled WGS sequence"/>
</dbReference>
<feature type="compositionally biased region" description="Basic and acidic residues" evidence="6">
    <location>
        <begin position="141"/>
        <end position="152"/>
    </location>
</feature>
<dbReference type="GO" id="GO:0005886">
    <property type="term" value="C:plasma membrane"/>
    <property type="evidence" value="ECO:0007669"/>
    <property type="project" value="TreeGrafter"/>
</dbReference>
<reference evidence="8" key="2">
    <citation type="submission" date="2025-08" db="UniProtKB">
        <authorList>
            <consortium name="Ensembl"/>
        </authorList>
    </citation>
    <scope>IDENTIFICATION</scope>
</reference>
<sequence>MSVVTDVCSPRRFPPWCGQAALWGSWAGLVLANGLSVWAGRGFSDAVALMWLISCTGSFLSSCLLLEPIKVLLEGLYYALWVKRLRPEEQDVLVECPRVDRVVQRVPRVRPPQGFALSQARQQARKVHMLHNMLKVRDGWREGGRGRERDTHSMLNGVKNFN</sequence>
<comment type="subcellular location">
    <subcellularLocation>
        <location evidence="1">Membrane</location>
    </subcellularLocation>
</comment>
<feature type="region of interest" description="Disordered" evidence="6">
    <location>
        <begin position="141"/>
        <end position="162"/>
    </location>
</feature>
<reference evidence="8" key="3">
    <citation type="submission" date="2025-09" db="UniProtKB">
        <authorList>
            <consortium name="Ensembl"/>
        </authorList>
    </citation>
    <scope>IDENTIFICATION</scope>
</reference>
<name>A0A4W5LVP4_9TELE</name>
<evidence type="ECO:0000256" key="5">
    <source>
        <dbReference type="ARBA" id="ARBA00023136"/>
    </source>
</evidence>
<evidence type="ECO:0000256" key="6">
    <source>
        <dbReference type="SAM" id="MobiDB-lite"/>
    </source>
</evidence>
<keyword evidence="2 7" id="KW-0812">Transmembrane</keyword>
<evidence type="ECO:0000256" key="7">
    <source>
        <dbReference type="SAM" id="Phobius"/>
    </source>
</evidence>
<keyword evidence="4 7" id="KW-1133">Transmembrane helix</keyword>
<dbReference type="GO" id="GO:0005261">
    <property type="term" value="F:monoatomic cation channel activity"/>
    <property type="evidence" value="ECO:0007669"/>
    <property type="project" value="TreeGrafter"/>
</dbReference>
<feature type="transmembrane region" description="Helical" evidence="7">
    <location>
        <begin position="20"/>
        <end position="40"/>
    </location>
</feature>
<dbReference type="STRING" id="62062.ENSHHUP00000030008"/>
<evidence type="ECO:0000313" key="9">
    <source>
        <dbReference type="Proteomes" id="UP000314982"/>
    </source>
</evidence>
<evidence type="ECO:0000256" key="1">
    <source>
        <dbReference type="ARBA" id="ARBA00004370"/>
    </source>
</evidence>
<dbReference type="PANTHER" id="PTHR46730">
    <property type="entry name" value="POLYCYSTIN-1"/>
    <property type="match status" value="1"/>
</dbReference>